<name>A0A0C3BNI8_HEBCY</name>
<comment type="similarity">
    <text evidence="2">Belongs to the class-I pyridoxal-phosphate-dependent aminotransferase family.</text>
</comment>
<dbReference type="InterPro" id="IPR015421">
    <property type="entry name" value="PyrdxlP-dep_Trfase_major"/>
</dbReference>
<sequence>MASSLGFRVSRGALTTISPPIPRAYEWASRYTPTGRRPLLDMSQGVPGIPPPESVQTALGAAASSPSSFGYSRWDGEPDLRKALVGEMKVVYGEESDINLDDVALTSGCNLAFVAVAMAIVDPGDEVILPVPWYFNHQMALNLLGMKAIPLKTRPTDGFMPFVDACRALISPKTKAIVLVTPNNPTGATYSPSLIAAFATLSRKRNLALIIDETYRDFITTGSPPHNLFSSSTVPHPWRSTFIHLFSFSKSYCLPGHRLGAIAASPDLLVSIKSILDTLQICPPRPIQLALAPLLPTLRPFVTDTAKQLRNRHTLFKASLPHRWRVGAQGGYFAFVRHPFPRVKAEDVSKRLAEEIGVVTLPSTFYSEENRQSVDVGAPVVESEQAVEVEEDDRWIRFSVANVDDEKVKKVCDRLGESENIFGWMLEDPS</sequence>
<dbReference type="GO" id="GO:0008483">
    <property type="term" value="F:transaminase activity"/>
    <property type="evidence" value="ECO:0007669"/>
    <property type="project" value="UniProtKB-KW"/>
</dbReference>
<dbReference type="Pfam" id="PF00155">
    <property type="entry name" value="Aminotran_1_2"/>
    <property type="match status" value="1"/>
</dbReference>
<evidence type="ECO:0000313" key="7">
    <source>
        <dbReference type="EMBL" id="KIM38215.1"/>
    </source>
</evidence>
<dbReference type="Gene3D" id="3.40.640.10">
    <property type="entry name" value="Type I PLP-dependent aspartate aminotransferase-like (Major domain)"/>
    <property type="match status" value="1"/>
</dbReference>
<evidence type="ECO:0000313" key="8">
    <source>
        <dbReference type="Proteomes" id="UP000053424"/>
    </source>
</evidence>
<dbReference type="OrthoDB" id="7042322at2759"/>
<evidence type="ECO:0000256" key="4">
    <source>
        <dbReference type="ARBA" id="ARBA00022679"/>
    </source>
</evidence>
<evidence type="ECO:0000256" key="1">
    <source>
        <dbReference type="ARBA" id="ARBA00001933"/>
    </source>
</evidence>
<dbReference type="CDD" id="cd00609">
    <property type="entry name" value="AAT_like"/>
    <property type="match status" value="1"/>
</dbReference>
<dbReference type="PANTHER" id="PTHR46383">
    <property type="entry name" value="ASPARTATE AMINOTRANSFERASE"/>
    <property type="match status" value="1"/>
</dbReference>
<organism evidence="7 8">
    <name type="scientific">Hebeloma cylindrosporum</name>
    <dbReference type="NCBI Taxonomy" id="76867"/>
    <lineage>
        <taxon>Eukaryota</taxon>
        <taxon>Fungi</taxon>
        <taxon>Dikarya</taxon>
        <taxon>Basidiomycota</taxon>
        <taxon>Agaricomycotina</taxon>
        <taxon>Agaricomycetes</taxon>
        <taxon>Agaricomycetidae</taxon>
        <taxon>Agaricales</taxon>
        <taxon>Agaricineae</taxon>
        <taxon>Hymenogastraceae</taxon>
        <taxon>Hebeloma</taxon>
    </lineage>
</organism>
<proteinExistence type="inferred from homology"/>
<reference evidence="8" key="2">
    <citation type="submission" date="2015-01" db="EMBL/GenBank/DDBJ databases">
        <title>Evolutionary Origins and Diversification of the Mycorrhizal Mutualists.</title>
        <authorList>
            <consortium name="DOE Joint Genome Institute"/>
            <consortium name="Mycorrhizal Genomics Consortium"/>
            <person name="Kohler A."/>
            <person name="Kuo A."/>
            <person name="Nagy L.G."/>
            <person name="Floudas D."/>
            <person name="Copeland A."/>
            <person name="Barry K.W."/>
            <person name="Cichocki N."/>
            <person name="Veneault-Fourrey C."/>
            <person name="LaButti K."/>
            <person name="Lindquist E.A."/>
            <person name="Lipzen A."/>
            <person name="Lundell T."/>
            <person name="Morin E."/>
            <person name="Murat C."/>
            <person name="Riley R."/>
            <person name="Ohm R."/>
            <person name="Sun H."/>
            <person name="Tunlid A."/>
            <person name="Henrissat B."/>
            <person name="Grigoriev I.V."/>
            <person name="Hibbett D.S."/>
            <person name="Martin F."/>
        </authorList>
    </citation>
    <scope>NUCLEOTIDE SEQUENCE [LARGE SCALE GENOMIC DNA]</scope>
    <source>
        <strain evidence="8">h7</strain>
    </source>
</reference>
<evidence type="ECO:0000256" key="5">
    <source>
        <dbReference type="ARBA" id="ARBA00022898"/>
    </source>
</evidence>
<dbReference type="SUPFAM" id="SSF53383">
    <property type="entry name" value="PLP-dependent transferases"/>
    <property type="match status" value="1"/>
</dbReference>
<keyword evidence="3" id="KW-0032">Aminotransferase</keyword>
<evidence type="ECO:0000256" key="3">
    <source>
        <dbReference type="ARBA" id="ARBA00022576"/>
    </source>
</evidence>
<dbReference type="EMBL" id="KN831792">
    <property type="protein sequence ID" value="KIM38215.1"/>
    <property type="molecule type" value="Genomic_DNA"/>
</dbReference>
<dbReference type="InterPro" id="IPR004839">
    <property type="entry name" value="Aminotransferase_I/II_large"/>
</dbReference>
<reference evidence="7 8" key="1">
    <citation type="submission" date="2014-04" db="EMBL/GenBank/DDBJ databases">
        <authorList>
            <consortium name="DOE Joint Genome Institute"/>
            <person name="Kuo A."/>
            <person name="Gay G."/>
            <person name="Dore J."/>
            <person name="Kohler A."/>
            <person name="Nagy L.G."/>
            <person name="Floudas D."/>
            <person name="Copeland A."/>
            <person name="Barry K.W."/>
            <person name="Cichocki N."/>
            <person name="Veneault-Fourrey C."/>
            <person name="LaButti K."/>
            <person name="Lindquist E.A."/>
            <person name="Lipzen A."/>
            <person name="Lundell T."/>
            <person name="Morin E."/>
            <person name="Murat C."/>
            <person name="Sun H."/>
            <person name="Tunlid A."/>
            <person name="Henrissat B."/>
            <person name="Grigoriev I.V."/>
            <person name="Hibbett D.S."/>
            <person name="Martin F."/>
            <person name="Nordberg H.P."/>
            <person name="Cantor M.N."/>
            <person name="Hua S.X."/>
        </authorList>
    </citation>
    <scope>NUCLEOTIDE SEQUENCE [LARGE SCALE GENOMIC DNA]</scope>
    <source>
        <strain evidence="8">h7</strain>
    </source>
</reference>
<evidence type="ECO:0000259" key="6">
    <source>
        <dbReference type="Pfam" id="PF00155"/>
    </source>
</evidence>
<evidence type="ECO:0000256" key="2">
    <source>
        <dbReference type="ARBA" id="ARBA00007441"/>
    </source>
</evidence>
<dbReference type="InterPro" id="IPR050596">
    <property type="entry name" value="AspAT/PAT-like"/>
</dbReference>
<keyword evidence="4" id="KW-0808">Transferase</keyword>
<dbReference type="GO" id="GO:0030170">
    <property type="term" value="F:pyridoxal phosphate binding"/>
    <property type="evidence" value="ECO:0007669"/>
    <property type="project" value="InterPro"/>
</dbReference>
<keyword evidence="8" id="KW-1185">Reference proteome</keyword>
<feature type="domain" description="Aminotransferase class I/classII large" evidence="6">
    <location>
        <begin position="39"/>
        <end position="415"/>
    </location>
</feature>
<gene>
    <name evidence="7" type="ORF">M413DRAFT_447962</name>
</gene>
<keyword evidence="5" id="KW-0663">Pyridoxal phosphate</keyword>
<comment type="cofactor">
    <cofactor evidence="1">
        <name>pyridoxal 5'-phosphate</name>
        <dbReference type="ChEBI" id="CHEBI:597326"/>
    </cofactor>
</comment>
<dbReference type="HOGENOM" id="CLU_017584_4_1_1"/>
<dbReference type="Proteomes" id="UP000053424">
    <property type="component" value="Unassembled WGS sequence"/>
</dbReference>
<dbReference type="NCBIfam" id="NF005732">
    <property type="entry name" value="PRK07550.1"/>
    <property type="match status" value="1"/>
</dbReference>
<dbReference type="GO" id="GO:0006520">
    <property type="term" value="P:amino acid metabolic process"/>
    <property type="evidence" value="ECO:0007669"/>
    <property type="project" value="InterPro"/>
</dbReference>
<dbReference type="AlphaFoldDB" id="A0A0C3BNI8"/>
<dbReference type="PANTHER" id="PTHR46383:SF1">
    <property type="entry name" value="ASPARTATE AMINOTRANSFERASE"/>
    <property type="match status" value="1"/>
</dbReference>
<accession>A0A0C3BNI8</accession>
<dbReference type="InterPro" id="IPR015424">
    <property type="entry name" value="PyrdxlP-dep_Trfase"/>
</dbReference>
<protein>
    <recommendedName>
        <fullName evidence="6">Aminotransferase class I/classII large domain-containing protein</fullName>
    </recommendedName>
</protein>
<dbReference type="STRING" id="686832.A0A0C3BNI8"/>